<evidence type="ECO:0000313" key="1">
    <source>
        <dbReference type="EMBL" id="KIJ09505.1"/>
    </source>
</evidence>
<dbReference type="OrthoDB" id="3259337at2759"/>
<organism evidence="1 2">
    <name type="scientific">Paxillus involutus ATCC 200175</name>
    <dbReference type="NCBI Taxonomy" id="664439"/>
    <lineage>
        <taxon>Eukaryota</taxon>
        <taxon>Fungi</taxon>
        <taxon>Dikarya</taxon>
        <taxon>Basidiomycota</taxon>
        <taxon>Agaricomycotina</taxon>
        <taxon>Agaricomycetes</taxon>
        <taxon>Agaricomycetidae</taxon>
        <taxon>Boletales</taxon>
        <taxon>Paxilineae</taxon>
        <taxon>Paxillaceae</taxon>
        <taxon>Paxillus</taxon>
    </lineage>
</organism>
<name>A0A0C9T1B2_PAXIN</name>
<accession>A0A0C9T1B2</accession>
<reference evidence="1 2" key="1">
    <citation type="submission" date="2014-06" db="EMBL/GenBank/DDBJ databases">
        <authorList>
            <consortium name="DOE Joint Genome Institute"/>
            <person name="Kuo A."/>
            <person name="Kohler A."/>
            <person name="Nagy L.G."/>
            <person name="Floudas D."/>
            <person name="Copeland A."/>
            <person name="Barry K.W."/>
            <person name="Cichocki N."/>
            <person name="Veneault-Fourrey C."/>
            <person name="LaButti K."/>
            <person name="Lindquist E.A."/>
            <person name="Lipzen A."/>
            <person name="Lundell T."/>
            <person name="Morin E."/>
            <person name="Murat C."/>
            <person name="Sun H."/>
            <person name="Tunlid A."/>
            <person name="Henrissat B."/>
            <person name="Grigoriev I.V."/>
            <person name="Hibbett D.S."/>
            <person name="Martin F."/>
            <person name="Nordberg H.P."/>
            <person name="Cantor M.N."/>
            <person name="Hua S.X."/>
        </authorList>
    </citation>
    <scope>NUCLEOTIDE SEQUENCE [LARGE SCALE GENOMIC DNA]</scope>
    <source>
        <strain evidence="1 2">ATCC 200175</strain>
    </source>
</reference>
<protein>
    <submittedName>
        <fullName evidence="1">Uncharacterized protein</fullName>
    </submittedName>
</protein>
<reference evidence="2" key="2">
    <citation type="submission" date="2015-01" db="EMBL/GenBank/DDBJ databases">
        <title>Evolutionary Origins and Diversification of the Mycorrhizal Mutualists.</title>
        <authorList>
            <consortium name="DOE Joint Genome Institute"/>
            <consortium name="Mycorrhizal Genomics Consortium"/>
            <person name="Kohler A."/>
            <person name="Kuo A."/>
            <person name="Nagy L.G."/>
            <person name="Floudas D."/>
            <person name="Copeland A."/>
            <person name="Barry K.W."/>
            <person name="Cichocki N."/>
            <person name="Veneault-Fourrey C."/>
            <person name="LaButti K."/>
            <person name="Lindquist E.A."/>
            <person name="Lipzen A."/>
            <person name="Lundell T."/>
            <person name="Morin E."/>
            <person name="Murat C."/>
            <person name="Riley R."/>
            <person name="Ohm R."/>
            <person name="Sun H."/>
            <person name="Tunlid A."/>
            <person name="Henrissat B."/>
            <person name="Grigoriev I.V."/>
            <person name="Hibbett D.S."/>
            <person name="Martin F."/>
        </authorList>
    </citation>
    <scope>NUCLEOTIDE SEQUENCE [LARGE SCALE GENOMIC DNA]</scope>
    <source>
        <strain evidence="2">ATCC 200175</strain>
    </source>
</reference>
<gene>
    <name evidence="1" type="ORF">PAXINDRAFT_157871</name>
</gene>
<dbReference type="AlphaFoldDB" id="A0A0C9T1B2"/>
<dbReference type="HOGENOM" id="CLU_1205111_0_0_1"/>
<sequence>MAFPKTFLLQGMTPEAANHLLTGHIWSSKDVTFETSPFPPLTHPKHILSVIAPNSIPPDEVLKAIRNTWLSPDSLSYMRTILKHPEVGTTEIEQTFLTFSTSINVEHFIYNPTGPRPRILLNVLATIEMPTADIWASIKAYLRTLDLQVKGGSEPLKHTTALTCTICHAIAHTAPIRPFMAIPAWNGPKYQTRTPTPTKHSPVNLEHEELLREKEMEELKTLHQNESIYG</sequence>
<evidence type="ECO:0000313" key="2">
    <source>
        <dbReference type="Proteomes" id="UP000053647"/>
    </source>
</evidence>
<dbReference type="Proteomes" id="UP000053647">
    <property type="component" value="Unassembled WGS sequence"/>
</dbReference>
<dbReference type="EMBL" id="KN819456">
    <property type="protein sequence ID" value="KIJ09505.1"/>
    <property type="molecule type" value="Genomic_DNA"/>
</dbReference>
<keyword evidence="2" id="KW-1185">Reference proteome</keyword>
<proteinExistence type="predicted"/>